<evidence type="ECO:0000256" key="1">
    <source>
        <dbReference type="SAM" id="MobiDB-lite"/>
    </source>
</evidence>
<keyword evidence="4" id="KW-1185">Reference proteome</keyword>
<sequence length="589" mass="64659">MLNRKQVHRNRLMRPGESCSSTFGPASDETLYPCTKRQIRVPSLRLHPLLPSLTPENPLSRLLPAGPATMPATMAGIMRAILACVPAAPSSIGKGSLSAAAPSSIGKGSLSAAAPGGGGGGGGGGGEDLISRLPDALLADIVSRLPVKEAARTAAISPRWRRLRPSTPLVLDDTDIFDDYAEADDDDDTFGLIDWPALTDTLSRIFSGHPGPFRCVHLTTACNYASARRGGSALVRWLHLFAAKSIQELVLINFPNWPFKNTLPAEILRVASLRRLYLGLWDKFPDTDDLLRGAHVFPHLAELGFCKTDIKTKDLDRLLQCSPVLEKLALVLCYNTPRNVRVRSRSLRCVLFWMSIAEALAVVVAPCLERLILWNDCPGAWLSKDFRTRVKIGYAPELKVLGYLEPSFHVLEIGNTVIEAGTRASSTTTIPSVKILALRVRFGVRKEAKVLPIFLRCFPNVETLHVMSAESDEPTGKLNFKFWHDVGPIESLQSHTKKVVFKNFRGKRSEVVFLRFVVERAQLLQKMVVVLADGDPASEQWVAAKLKPLACSTKRASRDPKFSILVRSGGSDWSFRIASNLSKSDPFDS</sequence>
<evidence type="ECO:0000313" key="4">
    <source>
        <dbReference type="Proteomes" id="UP000011116"/>
    </source>
</evidence>
<evidence type="ECO:0000259" key="2">
    <source>
        <dbReference type="PROSITE" id="PS50181"/>
    </source>
</evidence>
<gene>
    <name evidence="3" type="primary">LOC123443825</name>
</gene>
<feature type="domain" description="F-box" evidence="2">
    <location>
        <begin position="127"/>
        <end position="180"/>
    </location>
</feature>
<dbReference type="InterPro" id="IPR006566">
    <property type="entry name" value="FBD"/>
</dbReference>
<dbReference type="PANTHER" id="PTHR32141">
    <property type="match status" value="1"/>
</dbReference>
<dbReference type="InterPro" id="IPR001810">
    <property type="entry name" value="F-box_dom"/>
</dbReference>
<name>A0A8I6WRY8_HORVV</name>
<feature type="compositionally biased region" description="Basic residues" evidence="1">
    <location>
        <begin position="1"/>
        <end position="12"/>
    </location>
</feature>
<dbReference type="Gramene" id="HORVU.MOREX.r3.3HG0269730.1">
    <property type="protein sequence ID" value="HORVU.MOREX.r3.3HG0269730.1"/>
    <property type="gene ID" value="HORVU.MOREX.r3.3HG0269730"/>
</dbReference>
<dbReference type="Pfam" id="PF08387">
    <property type="entry name" value="FBD"/>
    <property type="match status" value="1"/>
</dbReference>
<dbReference type="SUPFAM" id="SSF81383">
    <property type="entry name" value="F-box domain"/>
    <property type="match status" value="1"/>
</dbReference>
<dbReference type="EnsemblPlants" id="HORVU.MOREX.r3.3HG0269730.1">
    <property type="protein sequence ID" value="HORVU.MOREX.r3.3HG0269730.1"/>
    <property type="gene ID" value="HORVU.MOREX.r3.3HG0269730"/>
</dbReference>
<dbReference type="InterPro" id="IPR055411">
    <property type="entry name" value="LRR_FXL15/At3g58940/PEG3-like"/>
</dbReference>
<dbReference type="InterPro" id="IPR036047">
    <property type="entry name" value="F-box-like_dom_sf"/>
</dbReference>
<dbReference type="AlphaFoldDB" id="A0A8I6WRY8"/>
<dbReference type="Gramene" id="HORVU.MOREX.r2.3HG0223530.1">
    <property type="protein sequence ID" value="HORVU.MOREX.r2.3HG0223530.1"/>
    <property type="gene ID" value="HORVU.MOREX.r2.3HG0223530"/>
</dbReference>
<evidence type="ECO:0000313" key="3">
    <source>
        <dbReference type="EnsemblPlants" id="HORVU.MOREX.r3.3HG0269730.1"/>
    </source>
</evidence>
<dbReference type="Proteomes" id="UP000011116">
    <property type="component" value="Chromosome 3H"/>
</dbReference>
<dbReference type="PROSITE" id="PS50181">
    <property type="entry name" value="FBOX"/>
    <property type="match status" value="1"/>
</dbReference>
<organism evidence="3 4">
    <name type="scientific">Hordeum vulgare subsp. vulgare</name>
    <name type="common">Domesticated barley</name>
    <dbReference type="NCBI Taxonomy" id="112509"/>
    <lineage>
        <taxon>Eukaryota</taxon>
        <taxon>Viridiplantae</taxon>
        <taxon>Streptophyta</taxon>
        <taxon>Embryophyta</taxon>
        <taxon>Tracheophyta</taxon>
        <taxon>Spermatophyta</taxon>
        <taxon>Magnoliopsida</taxon>
        <taxon>Liliopsida</taxon>
        <taxon>Poales</taxon>
        <taxon>Poaceae</taxon>
        <taxon>BOP clade</taxon>
        <taxon>Pooideae</taxon>
        <taxon>Triticodae</taxon>
        <taxon>Triticeae</taxon>
        <taxon>Hordeinae</taxon>
        <taxon>Hordeum</taxon>
    </lineage>
</organism>
<dbReference type="Pfam" id="PF00646">
    <property type="entry name" value="F-box"/>
    <property type="match status" value="1"/>
</dbReference>
<accession>A0A8I6WRY8</accession>
<proteinExistence type="predicted"/>
<reference evidence="3" key="2">
    <citation type="submission" date="2020-10" db="EMBL/GenBank/DDBJ databases">
        <authorList>
            <person name="Scholz U."/>
            <person name="Mascher M."/>
            <person name="Fiebig A."/>
        </authorList>
    </citation>
    <scope>NUCLEOTIDE SEQUENCE [LARGE SCALE GENOMIC DNA]</scope>
    <source>
        <strain evidence="3">cv. Morex</strain>
    </source>
</reference>
<dbReference type="PANTHER" id="PTHR32141:SF116">
    <property type="entry name" value="FBD DOMAIN-CONTAINING PROTEIN"/>
    <property type="match status" value="1"/>
</dbReference>
<reference evidence="4" key="1">
    <citation type="journal article" date="2012" name="Nature">
        <title>A physical, genetic and functional sequence assembly of the barley genome.</title>
        <authorList>
            <consortium name="The International Barley Genome Sequencing Consortium"/>
            <person name="Mayer K.F."/>
            <person name="Waugh R."/>
            <person name="Brown J.W."/>
            <person name="Schulman A."/>
            <person name="Langridge P."/>
            <person name="Platzer M."/>
            <person name="Fincher G.B."/>
            <person name="Muehlbauer G.J."/>
            <person name="Sato K."/>
            <person name="Close T.J."/>
            <person name="Wise R.P."/>
            <person name="Stein N."/>
        </authorList>
    </citation>
    <scope>NUCLEOTIDE SEQUENCE [LARGE SCALE GENOMIC DNA]</scope>
    <source>
        <strain evidence="4">cv. Morex</strain>
    </source>
</reference>
<protein>
    <recommendedName>
        <fullName evidence="2">F-box domain-containing protein</fullName>
    </recommendedName>
</protein>
<reference evidence="3" key="3">
    <citation type="submission" date="2022-01" db="UniProtKB">
        <authorList>
            <consortium name="EnsemblPlants"/>
        </authorList>
    </citation>
    <scope>IDENTIFICATION</scope>
    <source>
        <strain evidence="3">subsp. vulgare</strain>
    </source>
</reference>
<dbReference type="Pfam" id="PF24758">
    <property type="entry name" value="LRR_At5g56370"/>
    <property type="match status" value="1"/>
</dbReference>
<dbReference type="InterPro" id="IPR055302">
    <property type="entry name" value="F-box_dom-containing"/>
</dbReference>
<feature type="region of interest" description="Disordered" evidence="1">
    <location>
        <begin position="1"/>
        <end position="22"/>
    </location>
</feature>
<dbReference type="Gene3D" id="1.20.1280.50">
    <property type="match status" value="1"/>
</dbReference>